<dbReference type="Proteomes" id="UP000006868">
    <property type="component" value="Chromosome"/>
</dbReference>
<dbReference type="KEGG" id="ppm:PPSC2_08755"/>
<sequence>MACYSPYRTACFLDCRKWDVFSIHFRKCIHKTIKKYIKKLVELYVQVCDESGNRNESKKSDLNILGTLNQDVWEDRLAAVAAGAGAGGYDNIVEAARHMARVRDESFKHIPRERCRL</sequence>
<dbReference type="EMBL" id="CP002213">
    <property type="protein sequence ID" value="AKA44218.1"/>
    <property type="molecule type" value="Genomic_DNA"/>
</dbReference>
<organism evidence="1 2">
    <name type="scientific">Paenibacillus polymyxa (strain SC2)</name>
    <name type="common">Bacillus polymyxa</name>
    <dbReference type="NCBI Taxonomy" id="886882"/>
    <lineage>
        <taxon>Bacteria</taxon>
        <taxon>Bacillati</taxon>
        <taxon>Bacillota</taxon>
        <taxon>Bacilli</taxon>
        <taxon>Bacillales</taxon>
        <taxon>Paenibacillaceae</taxon>
        <taxon>Paenibacillus</taxon>
    </lineage>
</organism>
<evidence type="ECO:0000313" key="1">
    <source>
        <dbReference type="EMBL" id="AKA44218.1"/>
    </source>
</evidence>
<protein>
    <submittedName>
        <fullName evidence="1">Uncharacterized protein</fullName>
    </submittedName>
</protein>
<gene>
    <name evidence="1" type="ORF">PPSC2_08755</name>
</gene>
<dbReference type="AlphaFoldDB" id="A0A0D5ZC48"/>
<proteinExistence type="predicted"/>
<reference evidence="1 2" key="1">
    <citation type="journal article" date="2011" name="J. Bacteriol.">
        <title>Complete genome sequence of Paenibacillus polymyxa SC2, a strain of plant growth-promoting Rhizobacterium with broad-spectrum antimicrobial activity.</title>
        <authorList>
            <person name="Ma M."/>
            <person name="Wang C."/>
            <person name="Ding Y."/>
            <person name="Li L."/>
            <person name="Shen D."/>
            <person name="Jiang X."/>
            <person name="Guan D."/>
            <person name="Cao F."/>
            <person name="Chen H."/>
            <person name="Feng R."/>
            <person name="Wang X."/>
            <person name="Ge Y."/>
            <person name="Yao L."/>
            <person name="Bing X."/>
            <person name="Yang X."/>
            <person name="Li J."/>
            <person name="Du B."/>
        </authorList>
    </citation>
    <scope>NUCLEOTIDE SEQUENCE [LARGE SCALE GENOMIC DNA]</scope>
    <source>
        <strain evidence="1 2">SC2</strain>
    </source>
</reference>
<evidence type="ECO:0000313" key="2">
    <source>
        <dbReference type="Proteomes" id="UP000006868"/>
    </source>
</evidence>
<accession>A0A0D5ZC48</accession>
<dbReference type="HOGENOM" id="CLU_2082529_0_0_9"/>
<name>A0A0D5ZC48_PAEPS</name>